<feature type="transmembrane region" description="Helical" evidence="2">
    <location>
        <begin position="185"/>
        <end position="204"/>
    </location>
</feature>
<dbReference type="AlphaFoldDB" id="A0A1I2C290"/>
<feature type="region of interest" description="Disordered" evidence="1">
    <location>
        <begin position="1"/>
        <end position="21"/>
    </location>
</feature>
<dbReference type="PANTHER" id="PTHR14969">
    <property type="entry name" value="SPHINGOSINE-1-PHOSPHATE PHOSPHOHYDROLASE"/>
    <property type="match status" value="1"/>
</dbReference>
<dbReference type="PANTHER" id="PTHR14969:SF13">
    <property type="entry name" value="AT30094P"/>
    <property type="match status" value="1"/>
</dbReference>
<evidence type="ECO:0000256" key="2">
    <source>
        <dbReference type="SAM" id="Phobius"/>
    </source>
</evidence>
<dbReference type="Gene3D" id="1.20.144.10">
    <property type="entry name" value="Phosphatidic acid phosphatase type 2/haloperoxidase"/>
    <property type="match status" value="1"/>
</dbReference>
<evidence type="ECO:0000256" key="1">
    <source>
        <dbReference type="SAM" id="MobiDB-lite"/>
    </source>
</evidence>
<dbReference type="InterPro" id="IPR036938">
    <property type="entry name" value="PAP2/HPO_sf"/>
</dbReference>
<evidence type="ECO:0000313" key="5">
    <source>
        <dbReference type="Proteomes" id="UP000199323"/>
    </source>
</evidence>
<dbReference type="RefSeq" id="WP_245795861.1">
    <property type="nucleotide sequence ID" value="NZ_FONG01000004.1"/>
</dbReference>
<dbReference type="Proteomes" id="UP000199323">
    <property type="component" value="Unassembled WGS sequence"/>
</dbReference>
<dbReference type="STRING" id="380248.SAMN05216251_104116"/>
<feature type="compositionally biased region" description="Low complexity" evidence="1">
    <location>
        <begin position="10"/>
        <end position="21"/>
    </location>
</feature>
<reference evidence="4 5" key="1">
    <citation type="submission" date="2016-10" db="EMBL/GenBank/DDBJ databases">
        <authorList>
            <person name="de Groot N.N."/>
        </authorList>
    </citation>
    <scope>NUCLEOTIDE SEQUENCE [LARGE SCALE GENOMIC DNA]</scope>
    <source>
        <strain evidence="4 5">CGMCC 4.3510</strain>
    </source>
</reference>
<accession>A0A1I2C290</accession>
<dbReference type="SUPFAM" id="SSF48317">
    <property type="entry name" value="Acid phosphatase/Vanadium-dependent haloperoxidase"/>
    <property type="match status" value="1"/>
</dbReference>
<proteinExistence type="predicted"/>
<feature type="transmembrane region" description="Helical" evidence="2">
    <location>
        <begin position="114"/>
        <end position="136"/>
    </location>
</feature>
<feature type="transmembrane region" description="Helical" evidence="2">
    <location>
        <begin position="216"/>
        <end position="235"/>
    </location>
</feature>
<protein>
    <submittedName>
        <fullName evidence="4">Undecaprenyl-diphosphatase</fullName>
    </submittedName>
</protein>
<gene>
    <name evidence="4" type="ORF">SAMN05216251_104116</name>
</gene>
<dbReference type="EMBL" id="FONG01000004">
    <property type="protein sequence ID" value="SFE62556.1"/>
    <property type="molecule type" value="Genomic_DNA"/>
</dbReference>
<feature type="domain" description="Phosphatidic acid phosphatase type 2/haloperoxidase" evidence="3">
    <location>
        <begin position="114"/>
        <end position="227"/>
    </location>
</feature>
<name>A0A1I2C290_9ACTN</name>
<keyword evidence="5" id="KW-1185">Reference proteome</keyword>
<dbReference type="InterPro" id="IPR000326">
    <property type="entry name" value="PAP2/HPO"/>
</dbReference>
<feature type="transmembrane region" description="Helical" evidence="2">
    <location>
        <begin position="25"/>
        <end position="44"/>
    </location>
</feature>
<dbReference type="CDD" id="cd03392">
    <property type="entry name" value="PAP2_like_2"/>
    <property type="match status" value="1"/>
</dbReference>
<dbReference type="SMART" id="SM00014">
    <property type="entry name" value="acidPPc"/>
    <property type="match status" value="1"/>
</dbReference>
<keyword evidence="2" id="KW-0812">Transmembrane</keyword>
<sequence>MPVDESDATGPAGPSRGPAPSPARWLALPAGCAVAFALLAWLVLARHGTPYGPDTGPHRWSVAHRPHTMATAARTVTALGTGPFPYLAAVLGGWLAGGGSTARGALRTGRGLPTALLALVVLLAGQAVRTGLMAAFRRARPPAADWATHVSGHSFPSGHTASSAMAAGLLAWGLLRWRPGRTGRLLAAGCALVALAVGCTRVYLGVHWPTDVLGGWLLAACWLGAALPPLTAFAAGRGPAASGPPDDSAG</sequence>
<keyword evidence="2" id="KW-1133">Transmembrane helix</keyword>
<organism evidence="4 5">
    <name type="scientific">Actinacidiphila alni</name>
    <dbReference type="NCBI Taxonomy" id="380248"/>
    <lineage>
        <taxon>Bacteria</taxon>
        <taxon>Bacillati</taxon>
        <taxon>Actinomycetota</taxon>
        <taxon>Actinomycetes</taxon>
        <taxon>Kitasatosporales</taxon>
        <taxon>Streptomycetaceae</taxon>
        <taxon>Actinacidiphila</taxon>
    </lineage>
</organism>
<keyword evidence="2" id="KW-0472">Membrane</keyword>
<evidence type="ECO:0000259" key="3">
    <source>
        <dbReference type="SMART" id="SM00014"/>
    </source>
</evidence>
<dbReference type="Pfam" id="PF01569">
    <property type="entry name" value="PAP2"/>
    <property type="match status" value="1"/>
</dbReference>
<feature type="transmembrane region" description="Helical" evidence="2">
    <location>
        <begin position="84"/>
        <end position="102"/>
    </location>
</feature>
<evidence type="ECO:0000313" key="4">
    <source>
        <dbReference type="EMBL" id="SFE62556.1"/>
    </source>
</evidence>